<evidence type="ECO:0000256" key="1">
    <source>
        <dbReference type="ARBA" id="ARBA00023015"/>
    </source>
</evidence>
<dbReference type="AlphaFoldDB" id="A0A640W976"/>
<evidence type="ECO:0000259" key="3">
    <source>
        <dbReference type="Pfam" id="PF16859"/>
    </source>
</evidence>
<dbReference type="EMBL" id="VTPX01000019">
    <property type="protein sequence ID" value="KAA0015605.1"/>
    <property type="molecule type" value="Genomic_DNA"/>
</dbReference>
<dbReference type="Proteomes" id="UP000466024">
    <property type="component" value="Unassembled WGS sequence"/>
</dbReference>
<dbReference type="InterPro" id="IPR011075">
    <property type="entry name" value="TetR_C"/>
</dbReference>
<evidence type="ECO:0000313" key="5">
    <source>
        <dbReference type="Proteomes" id="UP000466024"/>
    </source>
</evidence>
<dbReference type="Pfam" id="PF16859">
    <property type="entry name" value="TetR_C_11"/>
    <property type="match status" value="1"/>
</dbReference>
<keyword evidence="1" id="KW-0805">Transcription regulation</keyword>
<keyword evidence="5" id="KW-1185">Reference proteome</keyword>
<dbReference type="SUPFAM" id="SSF48498">
    <property type="entry name" value="Tetracyclin repressor-like, C-terminal domain"/>
    <property type="match status" value="1"/>
</dbReference>
<comment type="caution">
    <text evidence="4">The sequence shown here is derived from an EMBL/GenBank/DDBJ whole genome shotgun (WGS) entry which is preliminary data.</text>
</comment>
<organism evidence="4 5">
    <name type="scientific">Salinicola corii</name>
    <dbReference type="NCBI Taxonomy" id="2606937"/>
    <lineage>
        <taxon>Bacteria</taxon>
        <taxon>Pseudomonadati</taxon>
        <taxon>Pseudomonadota</taxon>
        <taxon>Gammaproteobacteria</taxon>
        <taxon>Oceanospirillales</taxon>
        <taxon>Halomonadaceae</taxon>
        <taxon>Salinicola</taxon>
    </lineage>
</organism>
<dbReference type="RefSeq" id="WP_149437568.1">
    <property type="nucleotide sequence ID" value="NZ_VTPX01000019.1"/>
</dbReference>
<protein>
    <recommendedName>
        <fullName evidence="3">Tetracyclin repressor-like C-terminal domain-containing protein</fullName>
    </recommendedName>
</protein>
<dbReference type="InterPro" id="IPR036271">
    <property type="entry name" value="Tet_transcr_reg_TetR-rel_C_sf"/>
</dbReference>
<dbReference type="Gene3D" id="1.10.357.10">
    <property type="entry name" value="Tetracycline Repressor, domain 2"/>
    <property type="match status" value="1"/>
</dbReference>
<sequence length="133" mass="14974">MRFWKIGPVIAYDSNLPVVTNFRHSVTVLVEIFNGPYGRLLQHLLGAAQSDPELGEAFAKRWIEPRRQMGREAIVEAVKKGELDPELDPELSMDLIYGVVYYRLTVSFSAMDDGFIEAIVDRDLGGYLVGRSV</sequence>
<name>A0A640W976_9GAMM</name>
<reference evidence="4 5" key="1">
    <citation type="submission" date="2019-08" db="EMBL/GenBank/DDBJ databases">
        <title>Bioinformatics analysis of the strain L3 and L5.</title>
        <authorList>
            <person name="Li X."/>
        </authorList>
    </citation>
    <scope>NUCLEOTIDE SEQUENCE [LARGE SCALE GENOMIC DNA]</scope>
    <source>
        <strain evidence="4 5">L3</strain>
    </source>
</reference>
<proteinExistence type="predicted"/>
<keyword evidence="2" id="KW-0804">Transcription</keyword>
<gene>
    <name evidence="4" type="ORF">F0A16_19990</name>
</gene>
<accession>A0A640W976</accession>
<feature type="domain" description="Tetracyclin repressor-like C-terminal" evidence="3">
    <location>
        <begin position="22"/>
        <end position="121"/>
    </location>
</feature>
<evidence type="ECO:0000313" key="4">
    <source>
        <dbReference type="EMBL" id="KAA0015605.1"/>
    </source>
</evidence>
<evidence type="ECO:0000256" key="2">
    <source>
        <dbReference type="ARBA" id="ARBA00023163"/>
    </source>
</evidence>